<dbReference type="Pfam" id="PF09826">
    <property type="entry name" value="Beta_propel"/>
    <property type="match status" value="1"/>
</dbReference>
<feature type="region of interest" description="Disordered" evidence="1">
    <location>
        <begin position="389"/>
        <end position="435"/>
    </location>
</feature>
<feature type="compositionally biased region" description="Basic and acidic residues" evidence="1">
    <location>
        <begin position="392"/>
        <end position="404"/>
    </location>
</feature>
<sequence length="435" mass="48558">MTIQMLSDDSEMEVDHITSSWAHVYASQDVMVLAEPANDWWWFWRNFGWDDATNIHVFDISDPTETTYVASGRVDGTVQDQFSLSEHNGVIRVATTEDAWGRWWLETEEWTGPTNNVFTLVAMECMIPEGCEGDSSEMVQIGHVGDIAEGERIWSARFVGDRAYLVTFRNIDPLWVIDLTDPTDPEILGELEVPGVSTYIHPVDANTLLTIGIGPGEDGLGLDWSMTQISLFDVSDPTNPVLADSLPLSPAYEDEGCDEWGCGWSWSYSEATYEHKAFTYWAPEQLLAVPLSTYRYTYDEVIIDGRTYTYSGYEFVSTLELIDVDAENGTLSTHGMVNHSEFYNEDGLSGWWGGSTSIRRSIFMGDYIYAFSAAGASVHRTDDLEPMIELDIPGHDQPETHYYEEGEGDEATDSDTSPSDGGDPKEDEDSATAEG</sequence>
<dbReference type="InterPro" id="IPR019198">
    <property type="entry name" value="Beta_propeller_containing"/>
</dbReference>
<feature type="compositionally biased region" description="Acidic residues" evidence="1">
    <location>
        <begin position="425"/>
        <end position="435"/>
    </location>
</feature>
<dbReference type="EMBL" id="KF900491">
    <property type="protein sequence ID" value="AIE96885.1"/>
    <property type="molecule type" value="Genomic_DNA"/>
</dbReference>
<name>A0A075FYM3_9EURY</name>
<evidence type="ECO:0000256" key="1">
    <source>
        <dbReference type="SAM" id="MobiDB-lite"/>
    </source>
</evidence>
<evidence type="ECO:0000313" key="2">
    <source>
        <dbReference type="EMBL" id="AIE96885.1"/>
    </source>
</evidence>
<proteinExistence type="predicted"/>
<organism evidence="2">
    <name type="scientific">uncultured marine group II/III euryarchaeote AD1000_88_C03</name>
    <dbReference type="NCBI Taxonomy" id="1457820"/>
    <lineage>
        <taxon>Archaea</taxon>
        <taxon>Methanobacteriati</taxon>
        <taxon>Methanobacteriota</taxon>
        <taxon>environmental samples</taxon>
    </lineage>
</organism>
<accession>A0A075FYM3</accession>
<dbReference type="AlphaFoldDB" id="A0A075FYM3"/>
<reference evidence="2" key="1">
    <citation type="journal article" date="2014" name="Genome Biol. Evol.">
        <title>Pangenome evidence for extensive interdomain horizontal transfer affecting lineage core and shell genes in uncultured planktonic thaumarchaeota and euryarchaeota.</title>
        <authorList>
            <person name="Deschamps P."/>
            <person name="Zivanovic Y."/>
            <person name="Moreira D."/>
            <person name="Rodriguez-Valera F."/>
            <person name="Lopez-Garcia P."/>
        </authorList>
    </citation>
    <scope>NUCLEOTIDE SEQUENCE</scope>
</reference>
<protein>
    <submittedName>
        <fullName evidence="2">Secreted protein</fullName>
    </submittedName>
</protein>